<comment type="subcellular location">
    <subcellularLocation>
        <location evidence="1">Secreted</location>
    </subcellularLocation>
</comment>
<dbReference type="Gene3D" id="2.40.40.10">
    <property type="entry name" value="RlpA-like domain"/>
    <property type="match status" value="1"/>
</dbReference>
<feature type="chain" id="PRO_5036266472" description="Cerato-platanin" evidence="4">
    <location>
        <begin position="17"/>
        <end position="142"/>
    </location>
</feature>
<accession>A0A8H5G3Z1</accession>
<dbReference type="Pfam" id="PF07249">
    <property type="entry name" value="Cerato-platanin"/>
    <property type="match status" value="1"/>
</dbReference>
<evidence type="ECO:0000256" key="1">
    <source>
        <dbReference type="ARBA" id="ARBA00004613"/>
    </source>
</evidence>
<dbReference type="CDD" id="cd22778">
    <property type="entry name" value="DPBB_CEPL-like"/>
    <property type="match status" value="1"/>
</dbReference>
<sequence length="142" mass="14571">MKFFATLLALPAVVLAVSTTLSWDNVYDNANGDLATVACSDGANGLIPRGFSTFGDLPNFPNIGGIPDIKGWNSTSCGTCWNVTYVNGQGVSKTIKVLGIDVGGGGFNVAKAAMNTLTNNQANQLGRVNVNAVKIAASSCGL</sequence>
<evidence type="ECO:0008006" key="8">
    <source>
        <dbReference type="Google" id="ProtNLM"/>
    </source>
</evidence>
<comment type="similarity">
    <text evidence="2">Belongs to the cerato-platanin family.</text>
</comment>
<dbReference type="GO" id="GO:0005576">
    <property type="term" value="C:extracellular region"/>
    <property type="evidence" value="ECO:0007669"/>
    <property type="project" value="UniProtKB-SubCell"/>
</dbReference>
<keyword evidence="4" id="KW-0732">Signal</keyword>
<keyword evidence="7" id="KW-1185">Reference proteome</keyword>
<comment type="caution">
    <text evidence="6">The sequence shown here is derived from an EMBL/GenBank/DDBJ whole genome shotgun (WGS) entry which is preliminary data.</text>
</comment>
<name>A0A8H5G3Z1_9AGAR</name>
<dbReference type="OrthoDB" id="4898945at2759"/>
<dbReference type="InterPro" id="IPR010829">
    <property type="entry name" value="Cerato-platanin"/>
</dbReference>
<proteinExistence type="inferred from homology"/>
<dbReference type="EMBL" id="JAACJO010000069">
    <property type="protein sequence ID" value="KAF5344233.1"/>
    <property type="molecule type" value="Genomic_DNA"/>
</dbReference>
<evidence type="ECO:0000313" key="6">
    <source>
        <dbReference type="EMBL" id="KAF5357781.1"/>
    </source>
</evidence>
<evidence type="ECO:0000313" key="5">
    <source>
        <dbReference type="EMBL" id="KAF5344233.1"/>
    </source>
</evidence>
<evidence type="ECO:0000256" key="2">
    <source>
        <dbReference type="ARBA" id="ARBA00010421"/>
    </source>
</evidence>
<dbReference type="AlphaFoldDB" id="A0A8H5G3Z1"/>
<protein>
    <recommendedName>
        <fullName evidence="8">Cerato-platanin</fullName>
    </recommendedName>
</protein>
<dbReference type="Proteomes" id="UP000559027">
    <property type="component" value="Unassembled WGS sequence"/>
</dbReference>
<keyword evidence="3" id="KW-0964">Secreted</keyword>
<dbReference type="SUPFAM" id="SSF50685">
    <property type="entry name" value="Barwin-like endoglucanases"/>
    <property type="match status" value="1"/>
</dbReference>
<evidence type="ECO:0000313" key="7">
    <source>
        <dbReference type="Proteomes" id="UP000559027"/>
    </source>
</evidence>
<organism evidence="6 7">
    <name type="scientific">Leucocoprinus leucothites</name>
    <dbReference type="NCBI Taxonomy" id="201217"/>
    <lineage>
        <taxon>Eukaryota</taxon>
        <taxon>Fungi</taxon>
        <taxon>Dikarya</taxon>
        <taxon>Basidiomycota</taxon>
        <taxon>Agaricomycotina</taxon>
        <taxon>Agaricomycetes</taxon>
        <taxon>Agaricomycetidae</taxon>
        <taxon>Agaricales</taxon>
        <taxon>Agaricineae</taxon>
        <taxon>Agaricaceae</taxon>
        <taxon>Leucocoprinus</taxon>
    </lineage>
</organism>
<reference evidence="6 7" key="1">
    <citation type="journal article" date="2020" name="ISME J.">
        <title>Uncovering the hidden diversity of litter-decomposition mechanisms in mushroom-forming fungi.</title>
        <authorList>
            <person name="Floudas D."/>
            <person name="Bentzer J."/>
            <person name="Ahren D."/>
            <person name="Johansson T."/>
            <person name="Persson P."/>
            <person name="Tunlid A."/>
        </authorList>
    </citation>
    <scope>NUCLEOTIDE SEQUENCE [LARGE SCALE GENOMIC DNA]</scope>
    <source>
        <strain evidence="6 7">CBS 146.42</strain>
    </source>
</reference>
<feature type="signal peptide" evidence="4">
    <location>
        <begin position="1"/>
        <end position="16"/>
    </location>
</feature>
<gene>
    <name evidence="6" type="ORF">D9756_001982</name>
    <name evidence="5" type="ORF">D9756_011260</name>
</gene>
<dbReference type="InterPro" id="IPR036908">
    <property type="entry name" value="RlpA-like_sf"/>
</dbReference>
<evidence type="ECO:0000256" key="3">
    <source>
        <dbReference type="ARBA" id="ARBA00022525"/>
    </source>
</evidence>
<evidence type="ECO:0000256" key="4">
    <source>
        <dbReference type="SAM" id="SignalP"/>
    </source>
</evidence>
<dbReference type="EMBL" id="JAACJO010000005">
    <property type="protein sequence ID" value="KAF5357781.1"/>
    <property type="molecule type" value="Genomic_DNA"/>
</dbReference>